<accession>A0ABS9X352</accession>
<gene>
    <name evidence="4" type="ORF">L3081_16110</name>
</gene>
<reference evidence="4" key="1">
    <citation type="submission" date="2022-01" db="EMBL/GenBank/DDBJ databases">
        <title>Colwellia maritima, isolated from seawater.</title>
        <authorList>
            <person name="Kristyanto S."/>
            <person name="Jung J."/>
            <person name="Jeon C.O."/>
        </authorList>
    </citation>
    <scope>NUCLEOTIDE SEQUENCE</scope>
    <source>
        <strain evidence="4">MSW7</strain>
    </source>
</reference>
<dbReference type="Proteomes" id="UP001139646">
    <property type="component" value="Unassembled WGS sequence"/>
</dbReference>
<dbReference type="Pfam" id="PF05130">
    <property type="entry name" value="FlgN"/>
    <property type="match status" value="1"/>
</dbReference>
<comment type="caution">
    <text evidence="4">The sequence shown here is derived from an EMBL/GenBank/DDBJ whole genome shotgun (WGS) entry which is preliminary data.</text>
</comment>
<evidence type="ECO:0000256" key="1">
    <source>
        <dbReference type="ARBA" id="ARBA00002397"/>
    </source>
</evidence>
<keyword evidence="5" id="KW-1185">Reference proteome</keyword>
<dbReference type="RefSeq" id="WP_242287114.1">
    <property type="nucleotide sequence ID" value="NZ_JAKKSL010000003.1"/>
</dbReference>
<name>A0ABS9X352_9GAMM</name>
<dbReference type="Gene3D" id="1.20.58.300">
    <property type="entry name" value="FlgN-like"/>
    <property type="match status" value="1"/>
</dbReference>
<keyword evidence="4" id="KW-0282">Flagellum</keyword>
<protein>
    <submittedName>
        <fullName evidence="4">Flagellar protein FlgN</fullName>
    </submittedName>
</protein>
<evidence type="ECO:0000256" key="3">
    <source>
        <dbReference type="ARBA" id="ARBA00022795"/>
    </source>
</evidence>
<comment type="similarity">
    <text evidence="2">Belongs to the FlgN family.</text>
</comment>
<dbReference type="EMBL" id="JAKKSL010000003">
    <property type="protein sequence ID" value="MCI2284635.1"/>
    <property type="molecule type" value="Genomic_DNA"/>
</dbReference>
<evidence type="ECO:0000313" key="5">
    <source>
        <dbReference type="Proteomes" id="UP001139646"/>
    </source>
</evidence>
<proteinExistence type="inferred from homology"/>
<comment type="function">
    <text evidence="1">Required for the efficient initiation of filament assembly.</text>
</comment>
<evidence type="ECO:0000313" key="4">
    <source>
        <dbReference type="EMBL" id="MCI2284635.1"/>
    </source>
</evidence>
<dbReference type="SUPFAM" id="SSF140566">
    <property type="entry name" value="FlgN-like"/>
    <property type="match status" value="1"/>
</dbReference>
<dbReference type="InterPro" id="IPR036679">
    <property type="entry name" value="FlgN-like_sf"/>
</dbReference>
<organism evidence="4 5">
    <name type="scientific">Colwellia maritima</name>
    <dbReference type="NCBI Taxonomy" id="2912588"/>
    <lineage>
        <taxon>Bacteria</taxon>
        <taxon>Pseudomonadati</taxon>
        <taxon>Pseudomonadota</taxon>
        <taxon>Gammaproteobacteria</taxon>
        <taxon>Alteromonadales</taxon>
        <taxon>Colwelliaceae</taxon>
        <taxon>Colwellia</taxon>
    </lineage>
</organism>
<keyword evidence="4" id="KW-0966">Cell projection</keyword>
<keyword evidence="4" id="KW-0969">Cilium</keyword>
<keyword evidence="3" id="KW-1005">Bacterial flagellum biogenesis</keyword>
<dbReference type="InterPro" id="IPR007809">
    <property type="entry name" value="FlgN-like"/>
</dbReference>
<evidence type="ECO:0000256" key="2">
    <source>
        <dbReference type="ARBA" id="ARBA00007703"/>
    </source>
</evidence>
<sequence length="142" mass="15651">MSASSESKELLAQQYSQLQALEQVIIDEKHILQQHQPNELLKISEQKNQLLIAIQTLDQQISLNQAFASDKAGKLAQELLEIENLLASCQQKNQVNGQIIAQSQLAVERMKTSLLEGHNRASVTYDNKGKKSGGLSSIGLKA</sequence>